<dbReference type="PANTHER" id="PTHR43302">
    <property type="entry name" value="TRANSPORTER ARSB-RELATED"/>
    <property type="match status" value="1"/>
</dbReference>
<reference evidence="12 13" key="1">
    <citation type="submission" date="2016-10" db="EMBL/GenBank/DDBJ databases">
        <authorList>
            <person name="Varghese N."/>
            <person name="Submissions S."/>
        </authorList>
    </citation>
    <scope>NUCLEOTIDE SEQUENCE [LARGE SCALE GENOMIC DNA]</scope>
    <source>
        <strain evidence="12 13">IBRC-M10081</strain>
    </source>
</reference>
<keyword evidence="13" id="KW-1185">Reference proteome</keyword>
<keyword evidence="7" id="KW-0059">Arsenical resistance</keyword>
<keyword evidence="8 11" id="KW-1133">Transmembrane helix</keyword>
<evidence type="ECO:0000256" key="2">
    <source>
        <dbReference type="ARBA" id="ARBA00004651"/>
    </source>
</evidence>
<comment type="subcellular location">
    <subcellularLocation>
        <location evidence="2">Cell membrane</location>
        <topology evidence="2">Multi-pass membrane protein</topology>
    </subcellularLocation>
</comment>
<protein>
    <recommendedName>
        <fullName evidence="4">Arsenical pump membrane protein</fullName>
    </recommendedName>
    <alternativeName>
        <fullName evidence="10">Arsenic efflux pump protein</fullName>
    </alternativeName>
</protein>
<keyword evidence="9 11" id="KW-0472">Membrane</keyword>
<feature type="transmembrane region" description="Helical" evidence="11">
    <location>
        <begin position="60"/>
        <end position="81"/>
    </location>
</feature>
<dbReference type="EMBL" id="FOIT01000004">
    <property type="protein sequence ID" value="SEW07945.1"/>
    <property type="molecule type" value="Genomic_DNA"/>
</dbReference>
<feature type="transmembrane region" description="Helical" evidence="11">
    <location>
        <begin position="35"/>
        <end position="54"/>
    </location>
</feature>
<keyword evidence="6 11" id="KW-0812">Transmembrane</keyword>
<feature type="transmembrane region" description="Helical" evidence="11">
    <location>
        <begin position="12"/>
        <end position="28"/>
    </location>
</feature>
<dbReference type="CDD" id="cd01118">
    <property type="entry name" value="ArsB_permease"/>
    <property type="match status" value="1"/>
</dbReference>
<feature type="transmembrane region" description="Helical" evidence="11">
    <location>
        <begin position="125"/>
        <end position="140"/>
    </location>
</feature>
<comment type="similarity">
    <text evidence="3">Belongs to the ArsB family.</text>
</comment>
<evidence type="ECO:0000313" key="12">
    <source>
        <dbReference type="EMBL" id="SEW07945.1"/>
    </source>
</evidence>
<dbReference type="InterPro" id="IPR000802">
    <property type="entry name" value="Arsenical_pump_ArsB"/>
</dbReference>
<evidence type="ECO:0000256" key="6">
    <source>
        <dbReference type="ARBA" id="ARBA00022692"/>
    </source>
</evidence>
<dbReference type="Proteomes" id="UP000243605">
    <property type="component" value="Unassembled WGS sequence"/>
</dbReference>
<feature type="transmembrane region" description="Helical" evidence="11">
    <location>
        <begin position="187"/>
        <end position="209"/>
    </location>
</feature>
<feature type="transmembrane region" description="Helical" evidence="11">
    <location>
        <begin position="257"/>
        <end position="273"/>
    </location>
</feature>
<evidence type="ECO:0000256" key="1">
    <source>
        <dbReference type="ARBA" id="ARBA00004084"/>
    </source>
</evidence>
<feature type="transmembrane region" description="Helical" evidence="11">
    <location>
        <begin position="412"/>
        <end position="438"/>
    </location>
</feature>
<dbReference type="GO" id="GO:0046685">
    <property type="term" value="P:response to arsenic-containing substance"/>
    <property type="evidence" value="ECO:0007669"/>
    <property type="project" value="UniProtKB-KW"/>
</dbReference>
<name>A0A662Z6A9_9STAP</name>
<dbReference type="GO" id="GO:0015105">
    <property type="term" value="F:arsenite transmembrane transporter activity"/>
    <property type="evidence" value="ECO:0007669"/>
    <property type="project" value="InterPro"/>
</dbReference>
<dbReference type="NCBIfam" id="TIGR00935">
    <property type="entry name" value="2a45"/>
    <property type="match status" value="1"/>
</dbReference>
<evidence type="ECO:0000256" key="7">
    <source>
        <dbReference type="ARBA" id="ARBA00022849"/>
    </source>
</evidence>
<organism evidence="12 13">
    <name type="scientific">Aliicoccus persicus</name>
    <dbReference type="NCBI Taxonomy" id="930138"/>
    <lineage>
        <taxon>Bacteria</taxon>
        <taxon>Bacillati</taxon>
        <taxon>Bacillota</taxon>
        <taxon>Bacilli</taxon>
        <taxon>Bacillales</taxon>
        <taxon>Staphylococcaceae</taxon>
        <taxon>Aliicoccus</taxon>
    </lineage>
</organism>
<feature type="transmembrane region" description="Helical" evidence="11">
    <location>
        <begin position="102"/>
        <end position="119"/>
    </location>
</feature>
<evidence type="ECO:0000256" key="8">
    <source>
        <dbReference type="ARBA" id="ARBA00022989"/>
    </source>
</evidence>
<gene>
    <name evidence="12" type="ORF">SAMN05192557_1528</name>
</gene>
<feature type="transmembrane region" description="Helical" evidence="11">
    <location>
        <begin position="285"/>
        <end position="307"/>
    </location>
</feature>
<dbReference type="Pfam" id="PF02040">
    <property type="entry name" value="ArsB"/>
    <property type="match status" value="1"/>
</dbReference>
<accession>A0A662Z6A9</accession>
<feature type="transmembrane region" description="Helical" evidence="11">
    <location>
        <begin position="327"/>
        <end position="345"/>
    </location>
</feature>
<comment type="function">
    <text evidence="1">Involved in arsenical resistance. Thought to form the channel of an arsenite pump.</text>
</comment>
<dbReference type="PANTHER" id="PTHR43302:SF5">
    <property type="entry name" value="TRANSPORTER ARSB-RELATED"/>
    <property type="match status" value="1"/>
</dbReference>
<proteinExistence type="inferred from homology"/>
<dbReference type="GO" id="GO:0005886">
    <property type="term" value="C:plasma membrane"/>
    <property type="evidence" value="ECO:0007669"/>
    <property type="project" value="UniProtKB-SubCell"/>
</dbReference>
<dbReference type="NCBIfam" id="NF011980">
    <property type="entry name" value="PRK15445.1"/>
    <property type="match status" value="1"/>
</dbReference>
<dbReference type="RefSeq" id="WP_091475400.1">
    <property type="nucleotide sequence ID" value="NZ_FOIT01000004.1"/>
</dbReference>
<dbReference type="AlphaFoldDB" id="A0A662Z6A9"/>
<evidence type="ECO:0000256" key="4">
    <source>
        <dbReference type="ARBA" id="ARBA00016646"/>
    </source>
</evidence>
<evidence type="ECO:0000256" key="9">
    <source>
        <dbReference type="ARBA" id="ARBA00023136"/>
    </source>
</evidence>
<evidence type="ECO:0000256" key="11">
    <source>
        <dbReference type="SAM" id="Phobius"/>
    </source>
</evidence>
<evidence type="ECO:0000256" key="10">
    <source>
        <dbReference type="ARBA" id="ARBA00033259"/>
    </source>
</evidence>
<feature type="transmembrane region" description="Helical" evidence="11">
    <location>
        <begin position="233"/>
        <end position="251"/>
    </location>
</feature>
<evidence type="ECO:0000256" key="3">
    <source>
        <dbReference type="ARBA" id="ARBA00006433"/>
    </source>
</evidence>
<sequence>MLNIIQETPLFISLAVLIFIVTLTFVIWQPRGLNIGVTAVAGALIALTIGIVSLQDVWTVWGIVWNATFTFVALIMISLVLDKIGFFEWAALHIANIARGNGLLLFVLIILLGAAISALFANDGAALILTPIVIAMVRHLNFKEAMVLPFIMACGFIADSASLPLIVSNLVNIVSADFFNIGFIEYAMHMIVPNMFSIIASLVVLYLYFRKDLPDNYLLSHLKQPNHAIKDPFLFNVSWYALIILLIGYFISEPLEIPVSFITAGVAIVLLILSRRSEAVPIKQVIKGAPWDIVAFSLGMYVVVFGLQNAGLTNYLGQLIASFSEHGLFASTMGMGFLAALLSSLMNNMPTVMVNALSIAESSATGLIQTSLVYANVIGSDLGPKITPIGSLATLLWLHVLKQYGVHISWGYYFKVGIIITIPVLFVTLFGLWIWLLILY</sequence>
<evidence type="ECO:0000313" key="13">
    <source>
        <dbReference type="Proteomes" id="UP000243605"/>
    </source>
</evidence>
<feature type="transmembrane region" description="Helical" evidence="11">
    <location>
        <begin position="147"/>
        <end position="167"/>
    </location>
</feature>
<dbReference type="PRINTS" id="PR00758">
    <property type="entry name" value="ARSENICPUMP"/>
</dbReference>
<evidence type="ECO:0000256" key="5">
    <source>
        <dbReference type="ARBA" id="ARBA00022475"/>
    </source>
</evidence>
<keyword evidence="5" id="KW-1003">Cell membrane</keyword>